<feature type="chain" id="PRO_5022737175" description="Outer membrane protein beta-barrel domain-containing protein" evidence="2">
    <location>
        <begin position="21"/>
        <end position="222"/>
    </location>
</feature>
<organism evidence="4 5">
    <name type="scientific">Hymenobacter jejuensis</name>
    <dbReference type="NCBI Taxonomy" id="2502781"/>
    <lineage>
        <taxon>Bacteria</taxon>
        <taxon>Pseudomonadati</taxon>
        <taxon>Bacteroidota</taxon>
        <taxon>Cytophagia</taxon>
        <taxon>Cytophagales</taxon>
        <taxon>Hymenobacteraceae</taxon>
        <taxon>Hymenobacter</taxon>
    </lineage>
</organism>
<evidence type="ECO:0000256" key="1">
    <source>
        <dbReference type="ARBA" id="ARBA00022729"/>
    </source>
</evidence>
<evidence type="ECO:0000313" key="5">
    <source>
        <dbReference type="Proteomes" id="UP000305398"/>
    </source>
</evidence>
<dbReference type="RefSeq" id="WP_139515198.1">
    <property type="nucleotide sequence ID" value="NZ_CP040896.1"/>
</dbReference>
<dbReference type="KEGG" id="hyj:FHG12_07810"/>
<dbReference type="SUPFAM" id="SSF56925">
    <property type="entry name" value="OMPA-like"/>
    <property type="match status" value="1"/>
</dbReference>
<dbReference type="InterPro" id="IPR027385">
    <property type="entry name" value="Beta-barrel_OMP"/>
</dbReference>
<accession>A0A5B7ZYH2</accession>
<dbReference type="Gene3D" id="2.40.160.20">
    <property type="match status" value="1"/>
</dbReference>
<evidence type="ECO:0000313" key="4">
    <source>
        <dbReference type="EMBL" id="QDA60020.1"/>
    </source>
</evidence>
<evidence type="ECO:0000256" key="2">
    <source>
        <dbReference type="SAM" id="SignalP"/>
    </source>
</evidence>
<protein>
    <recommendedName>
        <fullName evidence="3">Outer membrane protein beta-barrel domain-containing protein</fullName>
    </recommendedName>
</protein>
<name>A0A5B7ZYH2_9BACT</name>
<proteinExistence type="predicted"/>
<feature type="domain" description="Outer membrane protein beta-barrel" evidence="3">
    <location>
        <begin position="8"/>
        <end position="210"/>
    </location>
</feature>
<dbReference type="AlphaFoldDB" id="A0A5B7ZYH2"/>
<dbReference type="EMBL" id="CP040896">
    <property type="protein sequence ID" value="QDA60020.1"/>
    <property type="molecule type" value="Genomic_DNA"/>
</dbReference>
<dbReference type="OrthoDB" id="945117at2"/>
<reference evidence="4 5" key="1">
    <citation type="submission" date="2019-06" db="EMBL/GenBank/DDBJ databases">
        <authorList>
            <person name="Srinivasan S."/>
        </authorList>
    </citation>
    <scope>NUCLEOTIDE SEQUENCE [LARGE SCALE GENOMIC DNA]</scope>
    <source>
        <strain evidence="4 5">17J68-5</strain>
    </source>
</reference>
<feature type="signal peptide" evidence="2">
    <location>
        <begin position="1"/>
        <end position="20"/>
    </location>
</feature>
<evidence type="ECO:0000259" key="3">
    <source>
        <dbReference type="Pfam" id="PF13505"/>
    </source>
</evidence>
<gene>
    <name evidence="4" type="ORF">FHG12_07810</name>
</gene>
<dbReference type="Pfam" id="PF13505">
    <property type="entry name" value="OMP_b-brl"/>
    <property type="match status" value="1"/>
</dbReference>
<keyword evidence="1 2" id="KW-0732">Signal</keyword>
<keyword evidence="5" id="KW-1185">Reference proteome</keyword>
<sequence>MKKLILSALVLGFSALGVQAQIAASTTLLGGNAGYSSQTQKSEFANSPSSDPDNKYQQYELAPTFGYFIADNLAVGVSFGLAGTQQKQKNYNGNFSYTNETKMRYLSVGPLLRYYKFVGEKAAFYGQLGAGYINNYSVQKSSTNYAGDNIARSQGYYSQLLPGFVFFPTDKFGLELTMRGFSYNHLEQKLDDKSDDKYVNNGLDFGFGLRDLRLGAFFYLGR</sequence>
<dbReference type="InterPro" id="IPR011250">
    <property type="entry name" value="OMP/PagP_B-barrel"/>
</dbReference>
<dbReference type="Proteomes" id="UP000305398">
    <property type="component" value="Chromosome"/>
</dbReference>